<evidence type="ECO:0000313" key="3">
    <source>
        <dbReference type="Proteomes" id="UP001066276"/>
    </source>
</evidence>
<comment type="caution">
    <text evidence="2">The sequence shown here is derived from an EMBL/GenBank/DDBJ whole genome shotgun (WGS) entry which is preliminary data.</text>
</comment>
<protein>
    <submittedName>
        <fullName evidence="2">Uncharacterized protein</fullName>
    </submittedName>
</protein>
<feature type="compositionally biased region" description="Basic and acidic residues" evidence="1">
    <location>
        <begin position="150"/>
        <end position="161"/>
    </location>
</feature>
<feature type="compositionally biased region" description="Polar residues" evidence="1">
    <location>
        <begin position="47"/>
        <end position="74"/>
    </location>
</feature>
<dbReference type="AlphaFoldDB" id="A0AAV7VYY7"/>
<reference evidence="2" key="1">
    <citation type="journal article" date="2022" name="bioRxiv">
        <title>Sequencing and chromosome-scale assembly of the giantPleurodeles waltlgenome.</title>
        <authorList>
            <person name="Brown T."/>
            <person name="Elewa A."/>
            <person name="Iarovenko S."/>
            <person name="Subramanian E."/>
            <person name="Araus A.J."/>
            <person name="Petzold A."/>
            <person name="Susuki M."/>
            <person name="Suzuki K.-i.T."/>
            <person name="Hayashi T."/>
            <person name="Toyoda A."/>
            <person name="Oliveira C."/>
            <person name="Osipova E."/>
            <person name="Leigh N.D."/>
            <person name="Simon A."/>
            <person name="Yun M.H."/>
        </authorList>
    </citation>
    <scope>NUCLEOTIDE SEQUENCE</scope>
    <source>
        <strain evidence="2">20211129_DDA</strain>
        <tissue evidence="2">Liver</tissue>
    </source>
</reference>
<gene>
    <name evidence="2" type="ORF">NDU88_001044</name>
</gene>
<proteinExistence type="predicted"/>
<organism evidence="2 3">
    <name type="scientific">Pleurodeles waltl</name>
    <name type="common">Iberian ribbed newt</name>
    <dbReference type="NCBI Taxonomy" id="8319"/>
    <lineage>
        <taxon>Eukaryota</taxon>
        <taxon>Metazoa</taxon>
        <taxon>Chordata</taxon>
        <taxon>Craniata</taxon>
        <taxon>Vertebrata</taxon>
        <taxon>Euteleostomi</taxon>
        <taxon>Amphibia</taxon>
        <taxon>Batrachia</taxon>
        <taxon>Caudata</taxon>
        <taxon>Salamandroidea</taxon>
        <taxon>Salamandridae</taxon>
        <taxon>Pleurodelinae</taxon>
        <taxon>Pleurodeles</taxon>
    </lineage>
</organism>
<dbReference type="Proteomes" id="UP001066276">
    <property type="component" value="Chromosome 1_2"/>
</dbReference>
<evidence type="ECO:0000313" key="2">
    <source>
        <dbReference type="EMBL" id="KAJ1205616.1"/>
    </source>
</evidence>
<evidence type="ECO:0000256" key="1">
    <source>
        <dbReference type="SAM" id="MobiDB-lite"/>
    </source>
</evidence>
<feature type="region of interest" description="Disordered" evidence="1">
    <location>
        <begin position="38"/>
        <end position="161"/>
    </location>
</feature>
<accession>A0AAV7VYY7</accession>
<dbReference type="EMBL" id="JANPWB010000002">
    <property type="protein sequence ID" value="KAJ1205616.1"/>
    <property type="molecule type" value="Genomic_DNA"/>
</dbReference>
<sequence>MSPRLRVFRLDHDVAQLSSLPGSAPELAWFRARGVLTPPAAPVSADSARNLQSSNGGQNLSAPGEANRTQQGSRPTRESEVQLNGFGPPASPPTTRGRDTAAEAWTGRGAAHTRHPARRGSPQRPCREARAPSGAGQQVCDGDRGAQAGDAREPHDPRARR</sequence>
<name>A0AAV7VYY7_PLEWA</name>
<keyword evidence="3" id="KW-1185">Reference proteome</keyword>